<gene>
    <name evidence="10" type="primary">orf929</name>
</gene>
<protein>
    <recommendedName>
        <fullName evidence="3">DNA-directed RNA polymerase</fullName>
        <ecNumber evidence="3">2.7.7.6</ecNumber>
    </recommendedName>
</protein>
<geneLocation type="mitochondrion" evidence="10"/>
<dbReference type="GeneID" id="38466405"/>
<dbReference type="InterPro" id="IPR037159">
    <property type="entry name" value="RNA_POL_N_sf"/>
</dbReference>
<dbReference type="Gene3D" id="1.10.1320.10">
    <property type="entry name" value="DNA-directed RNA polymerase, N-terminal domain"/>
    <property type="match status" value="1"/>
</dbReference>
<evidence type="ECO:0000256" key="2">
    <source>
        <dbReference type="ARBA" id="ARBA00009493"/>
    </source>
</evidence>
<keyword evidence="7" id="KW-0804">Transcription</keyword>
<dbReference type="PROSITE" id="PS00900">
    <property type="entry name" value="RNA_POL_PHAGE_1"/>
    <property type="match status" value="1"/>
</dbReference>
<evidence type="ECO:0000256" key="8">
    <source>
        <dbReference type="ARBA" id="ARBA00048552"/>
    </source>
</evidence>
<evidence type="ECO:0000256" key="7">
    <source>
        <dbReference type="ARBA" id="ARBA00023163"/>
    </source>
</evidence>
<dbReference type="SUPFAM" id="SSF56672">
    <property type="entry name" value="DNA/RNA polymerases"/>
    <property type="match status" value="1"/>
</dbReference>
<dbReference type="RefSeq" id="YP_009543520.1">
    <property type="nucleotide sequence ID" value="NC_040008.1"/>
</dbReference>
<accession>A0A3G4S6L6</accession>
<comment type="similarity">
    <text evidence="2">Belongs to the phage and mitochondrial RNA polymerase family.</text>
</comment>
<dbReference type="PANTHER" id="PTHR10102:SF0">
    <property type="entry name" value="DNA-DIRECTED RNA POLYMERASE, MITOCHONDRIAL"/>
    <property type="match status" value="1"/>
</dbReference>
<evidence type="ECO:0000313" key="10">
    <source>
        <dbReference type="EMBL" id="AYU74410.1"/>
    </source>
</evidence>
<proteinExistence type="inferred from homology"/>
<comment type="catalytic activity">
    <reaction evidence="8">
        <text>RNA(n) + a ribonucleoside 5'-triphosphate = RNA(n+1) + diphosphate</text>
        <dbReference type="Rhea" id="RHEA:21248"/>
        <dbReference type="Rhea" id="RHEA-COMP:14527"/>
        <dbReference type="Rhea" id="RHEA-COMP:17342"/>
        <dbReference type="ChEBI" id="CHEBI:33019"/>
        <dbReference type="ChEBI" id="CHEBI:61557"/>
        <dbReference type="ChEBI" id="CHEBI:140395"/>
        <dbReference type="EC" id="2.7.7.6"/>
    </reaction>
</comment>
<dbReference type="GO" id="GO:0003899">
    <property type="term" value="F:DNA-directed RNA polymerase activity"/>
    <property type="evidence" value="ECO:0007669"/>
    <property type="project" value="UniProtKB-EC"/>
</dbReference>
<dbReference type="EC" id="2.7.7.6" evidence="3"/>
<keyword evidence="4" id="KW-0240">DNA-directed RNA polymerase</keyword>
<dbReference type="GO" id="GO:0006390">
    <property type="term" value="P:mitochondrial transcription"/>
    <property type="evidence" value="ECO:0007669"/>
    <property type="project" value="TreeGrafter"/>
</dbReference>
<organism evidence="10">
    <name type="scientific">Coniothyrium glycines</name>
    <dbReference type="NCBI Taxonomy" id="1077358"/>
    <lineage>
        <taxon>Eukaryota</taxon>
        <taxon>Fungi</taxon>
        <taxon>Dikarya</taxon>
        <taxon>Ascomycota</taxon>
        <taxon>Pezizomycotina</taxon>
        <taxon>Dothideomycetes</taxon>
        <taxon>Pleosporomycetidae</taxon>
        <taxon>Pleosporales</taxon>
        <taxon>Pleosporineae</taxon>
        <taxon>Coniothyriaceae</taxon>
        <taxon>Coniothyrium</taxon>
    </lineage>
</organism>
<evidence type="ECO:0000256" key="5">
    <source>
        <dbReference type="ARBA" id="ARBA00022679"/>
    </source>
</evidence>
<evidence type="ECO:0000256" key="3">
    <source>
        <dbReference type="ARBA" id="ARBA00012418"/>
    </source>
</evidence>
<evidence type="ECO:0000259" key="9">
    <source>
        <dbReference type="Pfam" id="PF00940"/>
    </source>
</evidence>
<comment type="function">
    <text evidence="1">DNA-dependent RNA polymerase catalyzes the transcription of DNA into RNA using the four ribonucleoside triphosphates as substrates.</text>
</comment>
<sequence length="929" mass="108026">MKNLFVNNTKILNTGEIIKLIGWKRDFSSTCSSSSSSSSLSNNPERIENGYIKGSITNKELVNNFKRYNGVYSSKFIDFLLNSLYIDYDDKNHSINNDVQKRIEILISDEFDLFFNNNRDLYSNSAPFKDVLVPEFVKYILSKEDKIKLYLKNLKTSSKNEKSSMIDKQFISNVISVVDTKFLLNLCLTEYLLIYTFQGSEDDKKYNIIPVSVKIGDKILNRYFNTLKNEYNKENESNISFKSWIDKWSDDYPEYSNSLDDTLRSHLGCRIIDILTSCDMITKILTKTSREKSQYVLEVVEDKKVVKEKQSIMSLPTRLPMIVKPKPYNNGVEGGYLLNGEKYHEDLFIQKKGYGINSELSKSTKIYDMINKINATPFIVNRSVLNFLLEKGSEFNLLINPLDKHKFSEIKKRTKYQDSKLKSHNSKIILQENILGIAEFFSKFSQIYFPVRLDQRGRLYCSPNFFNYQSNELSKALILFANPGIVRKDDFQSIAYLKAYGSNCFGGKISKSTTKAKLDWIDKNLDDILNYDNNVLLSKAKDKLLFLAFCIEYKRFYNFYVNEDMIEFKTYLPIQLDATCNGFQHMALLSNEKTLFKELNLIGGDSTKPPKDFYNFLLHKINKIFENKILSGELIDEKTGGSYERLNKFVWDRFYVKKAVMTIPYNSSVRAMKQYIIDCLTVDHYDDDDKCVWYSDSEKNKTIIINNKDVTLLINSIMSIIENDFRKIKKLIKYLKNIASIFNVLELPITWSLPTGITIRQSYLESKSTSITPFMYSKVKLNLKVTIKDKYDKKKQIRALMPNLIHSLDASSLSLLYTEFIKSYSYNDVQFFSVHDCFATTCDKVFRLKTVLASVYTELYSDESYLIKFDTHILDAIENNTDYKLDRVNRKIELPDGSTILIHDVNWVINKKLVSSKMITKIDSQYIII</sequence>
<dbReference type="InterPro" id="IPR002092">
    <property type="entry name" value="DNA-dir_Rpol_phage-type"/>
</dbReference>
<feature type="domain" description="DNA-directed RNA polymerase C-terminal" evidence="9">
    <location>
        <begin position="492"/>
        <end position="881"/>
    </location>
</feature>
<keyword evidence="5" id="KW-0808">Transferase</keyword>
<dbReference type="GO" id="GO:0034245">
    <property type="term" value="C:mitochondrial DNA-directed RNA polymerase complex"/>
    <property type="evidence" value="ECO:0007669"/>
    <property type="project" value="TreeGrafter"/>
</dbReference>
<dbReference type="GO" id="GO:0001018">
    <property type="term" value="F:mitochondrial promoter sequence-specific DNA binding"/>
    <property type="evidence" value="ECO:0007669"/>
    <property type="project" value="TreeGrafter"/>
</dbReference>
<dbReference type="InterPro" id="IPR043502">
    <property type="entry name" value="DNA/RNA_pol_sf"/>
</dbReference>
<keyword evidence="10" id="KW-0496">Mitochondrion</keyword>
<dbReference type="Gene3D" id="1.10.150.20">
    <property type="entry name" value="5' to 3' exonuclease, C-terminal subdomain"/>
    <property type="match status" value="1"/>
</dbReference>
<dbReference type="EMBL" id="MH337273">
    <property type="protein sequence ID" value="AYU74410.1"/>
    <property type="molecule type" value="Genomic_DNA"/>
</dbReference>
<keyword evidence="6" id="KW-0548">Nucleotidyltransferase</keyword>
<dbReference type="InterPro" id="IPR046950">
    <property type="entry name" value="DNA-dir_Rpol_C_phage-type"/>
</dbReference>
<dbReference type="Pfam" id="PF00940">
    <property type="entry name" value="RNA_pol"/>
    <property type="match status" value="1"/>
</dbReference>
<name>A0A3G4S6L6_9PLEO</name>
<evidence type="ECO:0000256" key="4">
    <source>
        <dbReference type="ARBA" id="ARBA00022478"/>
    </source>
</evidence>
<evidence type="ECO:0000256" key="1">
    <source>
        <dbReference type="ARBA" id="ARBA00004026"/>
    </source>
</evidence>
<dbReference type="Gene3D" id="1.10.287.280">
    <property type="match status" value="1"/>
</dbReference>
<evidence type="ECO:0000256" key="6">
    <source>
        <dbReference type="ARBA" id="ARBA00022695"/>
    </source>
</evidence>
<reference evidence="10" key="1">
    <citation type="submission" date="2018-05" db="EMBL/GenBank/DDBJ databases">
        <title>Annotation and analysis of the mitochondrial genome of Coniothyrium glycines, causalagent of red leaf blotch of soybean, reveals an abundance of homing endonucleases.</title>
        <authorList>
            <person name="Frederick R.D."/>
            <person name="Stone C.L."/>
            <person name="Tooley P.W."/>
            <person name="Luster D.G."/>
            <person name="Campos B."/>
            <person name="Winegar R.A."/>
            <person name="Melcher U."/>
            <person name="Fletcher J."/>
            <person name="Blagden T."/>
        </authorList>
    </citation>
    <scope>NUCLEOTIDE SEQUENCE</scope>
    <source>
        <strain evidence="10">PG-21</strain>
    </source>
</reference>
<dbReference type="PANTHER" id="PTHR10102">
    <property type="entry name" value="DNA-DIRECTED RNA POLYMERASE, MITOCHONDRIAL"/>
    <property type="match status" value="1"/>
</dbReference>
<dbReference type="AlphaFoldDB" id="A0A3G4S6L6"/>